<proteinExistence type="predicted"/>
<accession>A0A3Q7HEC8</accession>
<evidence type="ECO:0000313" key="1">
    <source>
        <dbReference type="EnsemblPlants" id="Solyc05g048840.1.1.1"/>
    </source>
</evidence>
<dbReference type="EnsemblPlants" id="Solyc05g048840.1.1">
    <property type="protein sequence ID" value="Solyc05g048840.1.1.1"/>
    <property type="gene ID" value="Solyc05g048840.1"/>
</dbReference>
<reference evidence="1" key="1">
    <citation type="journal article" date="2012" name="Nature">
        <title>The tomato genome sequence provides insights into fleshy fruit evolution.</title>
        <authorList>
            <consortium name="Tomato Genome Consortium"/>
        </authorList>
    </citation>
    <scope>NUCLEOTIDE SEQUENCE [LARGE SCALE GENOMIC DNA]</scope>
    <source>
        <strain evidence="1">cv. Heinz 1706</strain>
    </source>
</reference>
<organism evidence="1">
    <name type="scientific">Solanum lycopersicum</name>
    <name type="common">Tomato</name>
    <name type="synonym">Lycopersicon esculentum</name>
    <dbReference type="NCBI Taxonomy" id="4081"/>
    <lineage>
        <taxon>Eukaryota</taxon>
        <taxon>Viridiplantae</taxon>
        <taxon>Streptophyta</taxon>
        <taxon>Embryophyta</taxon>
        <taxon>Tracheophyta</taxon>
        <taxon>Spermatophyta</taxon>
        <taxon>Magnoliopsida</taxon>
        <taxon>eudicotyledons</taxon>
        <taxon>Gunneridae</taxon>
        <taxon>Pentapetalae</taxon>
        <taxon>asterids</taxon>
        <taxon>lamiids</taxon>
        <taxon>Solanales</taxon>
        <taxon>Solanaceae</taxon>
        <taxon>Solanoideae</taxon>
        <taxon>Solaneae</taxon>
        <taxon>Solanum</taxon>
        <taxon>Solanum subgen. Lycopersicon</taxon>
    </lineage>
</organism>
<dbReference type="Proteomes" id="UP000004994">
    <property type="component" value="Chromosome 5"/>
</dbReference>
<dbReference type="Gramene" id="Solyc05g048840.1.1">
    <property type="protein sequence ID" value="Solyc05g048840.1.1.1"/>
    <property type="gene ID" value="Solyc05g048840.1"/>
</dbReference>
<protein>
    <submittedName>
        <fullName evidence="1">Uncharacterized protein</fullName>
    </submittedName>
</protein>
<dbReference type="OMA" id="FEAFYVE"/>
<dbReference type="AlphaFoldDB" id="A0A3Q7HEC8"/>
<reference evidence="1" key="2">
    <citation type="submission" date="2019-01" db="UniProtKB">
        <authorList>
            <consortium name="EnsemblPlants"/>
        </authorList>
    </citation>
    <scope>IDENTIFICATION</scope>
    <source>
        <strain evidence="1">cv. Heinz 1706</strain>
    </source>
</reference>
<sequence>MGHIIAIFHHGGRFYKGQYMSKLENIVFGIHKVHFSLTELKSYAKDIAYDEVDVFFTEDPKTHNFVKLESDSQLYNFVKDLWSESSIKLFLKHVTDKEGGSTTLGSFSIEKNNHELRNCSRVSHGIGEVEQPLEEGNGDSLVFEEDDLADVLDQNDSEIDEELRDFRDKLKEDKKNEGAKNKRKLKNLQRIKVLSLEKLT</sequence>
<keyword evidence="2" id="KW-1185">Reference proteome</keyword>
<evidence type="ECO:0000313" key="2">
    <source>
        <dbReference type="Proteomes" id="UP000004994"/>
    </source>
</evidence>
<name>A0A3Q7HEC8_SOLLC</name>
<dbReference type="InParanoid" id="A0A3Q7HEC8"/>
<dbReference type="PaxDb" id="4081-Solyc05g048840.1.1"/>